<evidence type="ECO:0000313" key="3">
    <source>
        <dbReference type="EMBL" id="CAH2100952.1"/>
    </source>
</evidence>
<evidence type="ECO:0000259" key="2">
    <source>
        <dbReference type="PROSITE" id="PS51029"/>
    </source>
</evidence>
<organism evidence="3 4">
    <name type="scientific">Euphydryas editha</name>
    <name type="common">Edith's checkerspot</name>
    <dbReference type="NCBI Taxonomy" id="104508"/>
    <lineage>
        <taxon>Eukaryota</taxon>
        <taxon>Metazoa</taxon>
        <taxon>Ecdysozoa</taxon>
        <taxon>Arthropoda</taxon>
        <taxon>Hexapoda</taxon>
        <taxon>Insecta</taxon>
        <taxon>Pterygota</taxon>
        <taxon>Neoptera</taxon>
        <taxon>Endopterygota</taxon>
        <taxon>Lepidoptera</taxon>
        <taxon>Glossata</taxon>
        <taxon>Ditrysia</taxon>
        <taxon>Papilionoidea</taxon>
        <taxon>Nymphalidae</taxon>
        <taxon>Nymphalinae</taxon>
        <taxon>Euphydryas</taxon>
    </lineage>
</organism>
<dbReference type="PANTHER" id="PTHR10773">
    <property type="entry name" value="DNA-DIRECTED RNA POLYMERASES I, II, AND III SUBUNIT RPABC2"/>
    <property type="match status" value="1"/>
</dbReference>
<dbReference type="AlphaFoldDB" id="A0AAU9US91"/>
<feature type="region of interest" description="Disordered" evidence="1">
    <location>
        <begin position="116"/>
        <end position="139"/>
    </location>
</feature>
<name>A0AAU9US91_EUPED</name>
<dbReference type="InterPro" id="IPR057191">
    <property type="entry name" value="DUF7869"/>
</dbReference>
<dbReference type="EMBL" id="CAKOGL010000023">
    <property type="protein sequence ID" value="CAH2100952.1"/>
    <property type="molecule type" value="Genomic_DNA"/>
</dbReference>
<feature type="compositionally biased region" description="Polar residues" evidence="1">
    <location>
        <begin position="130"/>
        <end position="139"/>
    </location>
</feature>
<dbReference type="Proteomes" id="UP001153954">
    <property type="component" value="Unassembled WGS sequence"/>
</dbReference>
<dbReference type="Pfam" id="PF25273">
    <property type="entry name" value="DUF7869"/>
    <property type="match status" value="1"/>
</dbReference>
<keyword evidence="4" id="KW-1185">Reference proteome</keyword>
<proteinExistence type="predicted"/>
<accession>A0AAU9US91</accession>
<dbReference type="PROSITE" id="PS51029">
    <property type="entry name" value="MADF"/>
    <property type="match status" value="1"/>
</dbReference>
<evidence type="ECO:0000256" key="1">
    <source>
        <dbReference type="SAM" id="MobiDB-lite"/>
    </source>
</evidence>
<feature type="domain" description="MADF" evidence="2">
    <location>
        <begin position="11"/>
        <end position="114"/>
    </location>
</feature>
<dbReference type="PANTHER" id="PTHR10773:SF19">
    <property type="match status" value="1"/>
</dbReference>
<gene>
    <name evidence="3" type="ORF">EEDITHA_LOCUS15758</name>
</gene>
<protein>
    <recommendedName>
        <fullName evidence="2">MADF domain-containing protein</fullName>
    </recommendedName>
</protein>
<dbReference type="SMART" id="SM00595">
    <property type="entry name" value="MADF"/>
    <property type="match status" value="1"/>
</dbReference>
<dbReference type="Pfam" id="PF10545">
    <property type="entry name" value="MADF_DNA_bdg"/>
    <property type="match status" value="1"/>
</dbReference>
<evidence type="ECO:0000313" key="4">
    <source>
        <dbReference type="Proteomes" id="UP001153954"/>
    </source>
</evidence>
<reference evidence="3" key="1">
    <citation type="submission" date="2022-03" db="EMBL/GenBank/DDBJ databases">
        <authorList>
            <person name="Tunstrom K."/>
        </authorList>
    </citation>
    <scope>NUCLEOTIDE SEQUENCE</scope>
</reference>
<dbReference type="InterPro" id="IPR006578">
    <property type="entry name" value="MADF-dom"/>
</dbReference>
<comment type="caution">
    <text evidence="3">The sequence shown here is derived from an EMBL/GenBank/DDBJ whole genome shotgun (WGS) entry which is preliminary data.</text>
</comment>
<sequence>MSTTEKIDLDYFIILIQEREIIWDKSRVDFKNKNLKTKAWEEISKCLFPDYDNFTPERKNKVGNNLVKKWRSVKDNFFRYLKKIKDTSKSGSEATNLKKYHLYNQLLFLRKVEQNNTDSSLDSPRDIETESTSTNESYRNKNSNLSFGFKNKKLDMDLHPTCVINKFARKKTKDPTKWKTNIAKCLRYSSKSMPTRVCEHNTKALKCATLTMNDLSKIHQNFYKNPTKHDQDIILFKLCSIQKTKETPNFKGKKKFKTNYSVFINKKRVPICQKFFLNIFGIKKYRVEYLMKKFYETGEFPREARGGDRKTEKYAQKKESVHRFIQSLRCIESHYCRKSKEAERKYLPCQLNIKKLYTMYNSDQRNVQLGVKLSYFRHIFNTEYNLGFGTPQTDVCSKCLELKEKIKMEKDEDKKNKFMTEKRVHSLRAKSFFDNLRDTTPSLKIISFDFQKNIPLPKVPDQSCYYSRQLYFYNLAVVEGHSNMPLIKERVFSYYCTEDEFSKNANLVASAVYDRLCKTNKIGISRIRLVADGCGGQNKNSILIGMCCKWLLDNGNIKSLEVIFPVTGHSFMPADRFFGVVEKKLRKMEVVIHPKQILDIVSEHATLIKFGKDCMVFDWKTTVKDILKPTTTWNIQFNQCKRFILRRSKKPGNVLVRGEIFYKSDLATAQNICKPRKVINMVNPIILPSIVAVNKSKLGDVNKLLSKHFGTEWQCLSELSFYKEVLLKQEALQETPSEDINIL</sequence>